<protein>
    <submittedName>
        <fullName evidence="1">Uncharacterized protein</fullName>
    </submittedName>
</protein>
<accession>A0ACB9ZQ32</accession>
<keyword evidence="2" id="KW-1185">Reference proteome</keyword>
<dbReference type="Proteomes" id="UP001060085">
    <property type="component" value="Linkage Group LG08"/>
</dbReference>
<reference evidence="2" key="1">
    <citation type="journal article" date="2023" name="Nat. Plants">
        <title>Single-cell RNA sequencing provides a high-resolution roadmap for understanding the multicellular compartmentation of specialized metabolism.</title>
        <authorList>
            <person name="Sun S."/>
            <person name="Shen X."/>
            <person name="Li Y."/>
            <person name="Li Y."/>
            <person name="Wang S."/>
            <person name="Li R."/>
            <person name="Zhang H."/>
            <person name="Shen G."/>
            <person name="Guo B."/>
            <person name="Wei J."/>
            <person name="Xu J."/>
            <person name="St-Pierre B."/>
            <person name="Chen S."/>
            <person name="Sun C."/>
        </authorList>
    </citation>
    <scope>NUCLEOTIDE SEQUENCE [LARGE SCALE GENOMIC DNA]</scope>
</reference>
<sequence>MTLPKLCSLFQLLLRKSCSLSMTVIVKSYFIVVPPIVFRAQLGSLSESRHISTTSTPECKETCKAIIGLNGQGPDPETRSSETSLVSCSQYQPNTIQALDYQTTALSKLVKTSGYRFLGHLPNLP</sequence>
<evidence type="ECO:0000313" key="2">
    <source>
        <dbReference type="Proteomes" id="UP001060085"/>
    </source>
</evidence>
<comment type="caution">
    <text evidence="1">The sequence shown here is derived from an EMBL/GenBank/DDBJ whole genome shotgun (WGS) entry which is preliminary data.</text>
</comment>
<proteinExistence type="predicted"/>
<evidence type="ECO:0000313" key="1">
    <source>
        <dbReference type="EMBL" id="KAI5649713.1"/>
    </source>
</evidence>
<gene>
    <name evidence="1" type="ORF">M9H77_35718</name>
</gene>
<organism evidence="1 2">
    <name type="scientific">Catharanthus roseus</name>
    <name type="common">Madagascar periwinkle</name>
    <name type="synonym">Vinca rosea</name>
    <dbReference type="NCBI Taxonomy" id="4058"/>
    <lineage>
        <taxon>Eukaryota</taxon>
        <taxon>Viridiplantae</taxon>
        <taxon>Streptophyta</taxon>
        <taxon>Embryophyta</taxon>
        <taxon>Tracheophyta</taxon>
        <taxon>Spermatophyta</taxon>
        <taxon>Magnoliopsida</taxon>
        <taxon>eudicotyledons</taxon>
        <taxon>Gunneridae</taxon>
        <taxon>Pentapetalae</taxon>
        <taxon>asterids</taxon>
        <taxon>lamiids</taxon>
        <taxon>Gentianales</taxon>
        <taxon>Apocynaceae</taxon>
        <taxon>Rauvolfioideae</taxon>
        <taxon>Vinceae</taxon>
        <taxon>Catharanthinae</taxon>
        <taxon>Catharanthus</taxon>
    </lineage>
</organism>
<dbReference type="EMBL" id="CM044708">
    <property type="protein sequence ID" value="KAI5649713.1"/>
    <property type="molecule type" value="Genomic_DNA"/>
</dbReference>
<name>A0ACB9ZQ32_CATRO</name>